<evidence type="ECO:0000313" key="5">
    <source>
        <dbReference type="Proteomes" id="UP000637774"/>
    </source>
</evidence>
<dbReference type="InterPro" id="IPR050559">
    <property type="entry name" value="P-Pant_transferase_sf"/>
</dbReference>
<dbReference type="Gene3D" id="3.90.470.20">
    <property type="entry name" value="4'-phosphopantetheinyl transferase domain"/>
    <property type="match status" value="2"/>
</dbReference>
<feature type="domain" description="4'-phosphopantetheinyl transferase" evidence="3">
    <location>
        <begin position="124"/>
        <end position="234"/>
    </location>
</feature>
<organism evidence="4 5">
    <name type="scientific">Hymenobacter frigidus</name>
    <dbReference type="NCBI Taxonomy" id="1524095"/>
    <lineage>
        <taxon>Bacteria</taxon>
        <taxon>Pseudomonadati</taxon>
        <taxon>Bacteroidota</taxon>
        <taxon>Cytophagia</taxon>
        <taxon>Cytophagales</taxon>
        <taxon>Hymenobacteraceae</taxon>
        <taxon>Hymenobacter</taxon>
    </lineage>
</organism>
<evidence type="ECO:0000256" key="2">
    <source>
        <dbReference type="ARBA" id="ARBA00022679"/>
    </source>
</evidence>
<evidence type="ECO:0000259" key="3">
    <source>
        <dbReference type="Pfam" id="PF01648"/>
    </source>
</evidence>
<reference evidence="5" key="1">
    <citation type="journal article" date="2019" name="Int. J. Syst. Evol. Microbiol.">
        <title>The Global Catalogue of Microorganisms (GCM) 10K type strain sequencing project: providing services to taxonomists for standard genome sequencing and annotation.</title>
        <authorList>
            <consortium name="The Broad Institute Genomics Platform"/>
            <consortium name="The Broad Institute Genome Sequencing Center for Infectious Disease"/>
            <person name="Wu L."/>
            <person name="Ma J."/>
        </authorList>
    </citation>
    <scope>NUCLEOTIDE SEQUENCE [LARGE SCALE GENOMIC DNA]</scope>
    <source>
        <strain evidence="5">CGMCC 1.14966</strain>
    </source>
</reference>
<protein>
    <recommendedName>
        <fullName evidence="3">4'-phosphopantetheinyl transferase domain-containing protein</fullName>
    </recommendedName>
</protein>
<sequence length="239" mass="25749">MIVTQNQISSMPLHSIQPLSPTAVLGLWHLTETPADLWAGLPNPEAYQLLLPATANATRQAQWLAGRRLIHRLLQESPSPPQARAVVQNDATGRPWLAGAAPDTVVSLSHSGAWVAAVLAQGGRVGVDVEIIRDKAQRLASKFLAPAEWADAQAATHAAPDAGSAHYTLLWSAKESLYKLAAQRGIIFRQQLLLHSFSPQESGEIPATLVLSGAETRHSICYTQPAPGYVLTYCHEPAR</sequence>
<keyword evidence="2" id="KW-0808">Transferase</keyword>
<comment type="similarity">
    <text evidence="1">Belongs to the P-Pant transferase superfamily. Gsp/Sfp/HetI/AcpT family.</text>
</comment>
<dbReference type="Pfam" id="PF01648">
    <property type="entry name" value="ACPS"/>
    <property type="match status" value="1"/>
</dbReference>
<keyword evidence="5" id="KW-1185">Reference proteome</keyword>
<dbReference type="PANTHER" id="PTHR12215:SF10">
    <property type="entry name" value="L-AMINOADIPATE-SEMIALDEHYDE DEHYDROGENASE-PHOSPHOPANTETHEINYL TRANSFERASE"/>
    <property type="match status" value="1"/>
</dbReference>
<dbReference type="InterPro" id="IPR008278">
    <property type="entry name" value="4-PPantetheinyl_Trfase_dom"/>
</dbReference>
<dbReference type="InterPro" id="IPR037143">
    <property type="entry name" value="4-PPantetheinyl_Trfase_dom_sf"/>
</dbReference>
<proteinExistence type="inferred from homology"/>
<dbReference type="PANTHER" id="PTHR12215">
    <property type="entry name" value="PHOSPHOPANTETHEINE TRANSFERASE"/>
    <property type="match status" value="1"/>
</dbReference>
<dbReference type="Proteomes" id="UP000637774">
    <property type="component" value="Unassembled WGS sequence"/>
</dbReference>
<comment type="caution">
    <text evidence="4">The sequence shown here is derived from an EMBL/GenBank/DDBJ whole genome shotgun (WGS) entry which is preliminary data.</text>
</comment>
<evidence type="ECO:0000256" key="1">
    <source>
        <dbReference type="ARBA" id="ARBA00010990"/>
    </source>
</evidence>
<accession>A0ABQ2A7U4</accession>
<gene>
    <name evidence="4" type="ORF">GCM10011495_21930</name>
</gene>
<evidence type="ECO:0000313" key="4">
    <source>
        <dbReference type="EMBL" id="GGH86114.1"/>
    </source>
</evidence>
<dbReference type="EMBL" id="BMGY01000018">
    <property type="protein sequence ID" value="GGH86114.1"/>
    <property type="molecule type" value="Genomic_DNA"/>
</dbReference>
<dbReference type="SUPFAM" id="SSF56214">
    <property type="entry name" value="4'-phosphopantetheinyl transferase"/>
    <property type="match status" value="2"/>
</dbReference>
<name>A0ABQ2A7U4_9BACT</name>